<proteinExistence type="predicted"/>
<evidence type="ECO:0000313" key="3">
    <source>
        <dbReference type="Proteomes" id="UP000823750"/>
    </source>
</evidence>
<organism evidence="2 3">
    <name type="scientific">Candidatus Cryptobacteroides excrementavium</name>
    <dbReference type="NCBI Taxonomy" id="2840759"/>
    <lineage>
        <taxon>Bacteria</taxon>
        <taxon>Pseudomonadati</taxon>
        <taxon>Bacteroidota</taxon>
        <taxon>Bacteroidia</taxon>
        <taxon>Bacteroidales</taxon>
        <taxon>Candidatus Cryptobacteroides</taxon>
    </lineage>
</organism>
<feature type="chain" id="PRO_5039709636" description="LPP20 lipoprotein" evidence="1">
    <location>
        <begin position="19"/>
        <end position="323"/>
    </location>
</feature>
<sequence length="323" mass="36261">MKRFISILIVLSAFSVLAFPQAKKPVIMVVPSDSWCIRNGFVTEFQNLGQTQQIPDYGTAFRQNDEIRTVISAMSEFMAANEFPLQSLEAELNRINNESVEMSLMQGKSGSVIEESPVEALRRTAKADIILNLDYKVTMVGPRRQIEFNLQAIDAYSSKIISGNTGTSSPVSSATPMTTILEEAVLSFKDNFLAGLQRHFDDLFANGREISVTLLRYDSSPVDFDSEFEFEGDMYELAEHIDLWFSNNTVEGRYSLNDKSANRMRFSQVRIPLYDTVMGKERAADAQSFGNKLARMLRKEPYNLVVGVTPKGLGEVWITIGDK</sequence>
<comment type="caution">
    <text evidence="2">The sequence shown here is derived from an EMBL/GenBank/DDBJ whole genome shotgun (WGS) entry which is preliminary data.</text>
</comment>
<accession>A0A9D9J3R7</accession>
<evidence type="ECO:0000256" key="1">
    <source>
        <dbReference type="SAM" id="SignalP"/>
    </source>
</evidence>
<feature type="signal peptide" evidence="1">
    <location>
        <begin position="1"/>
        <end position="18"/>
    </location>
</feature>
<keyword evidence="1" id="KW-0732">Signal</keyword>
<reference evidence="2" key="2">
    <citation type="journal article" date="2021" name="PeerJ">
        <title>Extensive microbial diversity within the chicken gut microbiome revealed by metagenomics and culture.</title>
        <authorList>
            <person name="Gilroy R."/>
            <person name="Ravi A."/>
            <person name="Getino M."/>
            <person name="Pursley I."/>
            <person name="Horton D.L."/>
            <person name="Alikhan N.F."/>
            <person name="Baker D."/>
            <person name="Gharbi K."/>
            <person name="Hall N."/>
            <person name="Watson M."/>
            <person name="Adriaenssens E.M."/>
            <person name="Foster-Nyarko E."/>
            <person name="Jarju S."/>
            <person name="Secka A."/>
            <person name="Antonio M."/>
            <person name="Oren A."/>
            <person name="Chaudhuri R.R."/>
            <person name="La Ragione R."/>
            <person name="Hildebrand F."/>
            <person name="Pallen M.J."/>
        </authorList>
    </citation>
    <scope>NUCLEOTIDE SEQUENCE</scope>
    <source>
        <strain evidence="2">B2-16538</strain>
    </source>
</reference>
<dbReference type="InterPro" id="IPR046173">
    <property type="entry name" value="DUF6175"/>
</dbReference>
<dbReference type="Proteomes" id="UP000823750">
    <property type="component" value="Unassembled WGS sequence"/>
</dbReference>
<dbReference type="Pfam" id="PF19672">
    <property type="entry name" value="DUF6175"/>
    <property type="match status" value="1"/>
</dbReference>
<dbReference type="EMBL" id="JADILX010000098">
    <property type="protein sequence ID" value="MBO8486118.1"/>
    <property type="molecule type" value="Genomic_DNA"/>
</dbReference>
<evidence type="ECO:0000313" key="2">
    <source>
        <dbReference type="EMBL" id="MBO8486118.1"/>
    </source>
</evidence>
<dbReference type="AlphaFoldDB" id="A0A9D9J3R7"/>
<name>A0A9D9J3R7_9BACT</name>
<reference evidence="2" key="1">
    <citation type="submission" date="2020-10" db="EMBL/GenBank/DDBJ databases">
        <authorList>
            <person name="Gilroy R."/>
        </authorList>
    </citation>
    <scope>NUCLEOTIDE SEQUENCE</scope>
    <source>
        <strain evidence="2">B2-16538</strain>
    </source>
</reference>
<protein>
    <recommendedName>
        <fullName evidence="4">LPP20 lipoprotein</fullName>
    </recommendedName>
</protein>
<gene>
    <name evidence="2" type="ORF">IAB78_06810</name>
</gene>
<evidence type="ECO:0008006" key="4">
    <source>
        <dbReference type="Google" id="ProtNLM"/>
    </source>
</evidence>